<evidence type="ECO:0000313" key="2">
    <source>
        <dbReference type="EMBL" id="CAD8074610.1"/>
    </source>
</evidence>
<evidence type="ECO:0000313" key="3">
    <source>
        <dbReference type="Proteomes" id="UP000692954"/>
    </source>
</evidence>
<feature type="compositionally biased region" description="Polar residues" evidence="1">
    <location>
        <begin position="540"/>
        <end position="562"/>
    </location>
</feature>
<evidence type="ECO:0000256" key="1">
    <source>
        <dbReference type="SAM" id="MobiDB-lite"/>
    </source>
</evidence>
<feature type="region of interest" description="Disordered" evidence="1">
    <location>
        <begin position="533"/>
        <end position="562"/>
    </location>
</feature>
<feature type="region of interest" description="Disordered" evidence="1">
    <location>
        <begin position="1"/>
        <end position="25"/>
    </location>
</feature>
<feature type="compositionally biased region" description="Polar residues" evidence="1">
    <location>
        <begin position="342"/>
        <end position="356"/>
    </location>
</feature>
<feature type="compositionally biased region" description="Polar residues" evidence="1">
    <location>
        <begin position="1"/>
        <end position="14"/>
    </location>
</feature>
<reference evidence="2" key="1">
    <citation type="submission" date="2021-01" db="EMBL/GenBank/DDBJ databases">
        <authorList>
            <consortium name="Genoscope - CEA"/>
            <person name="William W."/>
        </authorList>
    </citation>
    <scope>NUCLEOTIDE SEQUENCE</scope>
</reference>
<name>A0A8S1M2R4_9CILI</name>
<dbReference type="AlphaFoldDB" id="A0A8S1M2R4"/>
<accession>A0A8S1M2R4</accession>
<keyword evidence="3" id="KW-1185">Reference proteome</keyword>
<sequence>MNQQFNVQYQGNKSTRYNRLPNLTNNPYLNLSQELRNSRTNKNQAQSKQIALSNKKDDANNYYYHTTIYNVKENKDISKFSNNQQLTFAKYNEIQTKLLVSDFKKKVDAFLKKNNQNYKNHLISNKITSSIKELNSLQQIKNQELLNQSLCSNKYTITTEKKSMKTMEIFILGKNKLVTKQVISSELIQHRLLKQMESFLKDDKFNYDLKMTTMIDQYSEIVNKINEKAFTIKIPDKYVIQMSDYNEYYQIKEDSTDKINQNRLEIIADQIIQEIQQSKKTTPKILSHQTSELYEPIIQVIQTEPTIIQQELIQQETTDVQQIIPEMKISNKKIRQRKKTYQNKNEINQSQHSSVSEMMDSSLKNQVIKDNDDIKKKKKEKSKIIDQAKIEEQEQQDLIQKEIQLQNKNKIIKKLREFDHLFKPITYLRSQSENIILQTQEPIILTKPKEIILKTSSIGSINDNINLKEINEIIRIKRKQLYDYQQEQLRQEREQQQTIENFIQNKNNGQSKPLNIIVNGKNINELKAGAEFWDPKRNSPRSFTKQRQNINNLNTTDQPLQGQQQEINDNEQKNNMIEEQEQKPESTKILEENNPYINTIQQTICNSINNQQVINEKIISFEQNLKQQQHQDIFDILLASDSVYDVKIDDYKIGKPQKNQIQNLTFEFKQDQDKIVFIHQVLWRREIKQVISKLSYLNKLLSAQINSEDENIKDIIKIFDPKDNLENNNLENKNSQI</sequence>
<feature type="compositionally biased region" description="Low complexity" evidence="1">
    <location>
        <begin position="15"/>
        <end position="25"/>
    </location>
</feature>
<protein>
    <submittedName>
        <fullName evidence="2">Uncharacterized protein</fullName>
    </submittedName>
</protein>
<dbReference type="EMBL" id="CAJJDN010000032">
    <property type="protein sequence ID" value="CAD8074610.1"/>
    <property type="molecule type" value="Genomic_DNA"/>
</dbReference>
<dbReference type="Proteomes" id="UP000692954">
    <property type="component" value="Unassembled WGS sequence"/>
</dbReference>
<proteinExistence type="predicted"/>
<feature type="region of interest" description="Disordered" evidence="1">
    <location>
        <begin position="334"/>
        <end position="375"/>
    </location>
</feature>
<organism evidence="2 3">
    <name type="scientific">Paramecium sonneborni</name>
    <dbReference type="NCBI Taxonomy" id="65129"/>
    <lineage>
        <taxon>Eukaryota</taxon>
        <taxon>Sar</taxon>
        <taxon>Alveolata</taxon>
        <taxon>Ciliophora</taxon>
        <taxon>Intramacronucleata</taxon>
        <taxon>Oligohymenophorea</taxon>
        <taxon>Peniculida</taxon>
        <taxon>Parameciidae</taxon>
        <taxon>Paramecium</taxon>
    </lineage>
</organism>
<comment type="caution">
    <text evidence="2">The sequence shown here is derived from an EMBL/GenBank/DDBJ whole genome shotgun (WGS) entry which is preliminary data.</text>
</comment>
<gene>
    <name evidence="2" type="ORF">PSON_ATCC_30995.1.T0320186</name>
</gene>